<protein>
    <submittedName>
        <fullName evidence="1">Uncharacterized protein</fullName>
    </submittedName>
</protein>
<gene>
    <name evidence="1" type="ORF">BSAL_72220</name>
</gene>
<keyword evidence="2" id="KW-1185">Reference proteome</keyword>
<sequence length="420" mass="47558">MSRKWYDVPSERKNFTSEELHFTQVMGMTLRTLGATVPSSKNPNHDRNICVLWSLGCIGELANFFTSEYQGRLRQALINKFAIGGTTSIVQFIVYADTTKLTVPDVNFPRPVPLDGYKLTLSEDWTFTIYHSTNVHETALLTLRDAMLFSSLTEAAFLCIVSDAGYADYVFPKLKGCKFALYDLKISEECMRKRPADRLFPLPAECTSYYGPLEILKDCIKRTQKKYNTKIVRLNSVRQLFDQLSTGEEFGKIYRDAENAGVIAVTRAAVGSDDNVPVAEEAWSVTVRFNPSFKCYDQLNAFRLDPDEQSLQVSTKPERRGNWQCMTIQPFDTRDDAEEFFSARLAALIVKPKFEITKQGTEKELEKVSRDAEYAGVIAGTRADGRQWISLTAAERNEVVEAVECVPPEEEAQTKHTFTL</sequence>
<dbReference type="EMBL" id="CYKH01000574">
    <property type="protein sequence ID" value="CUG06283.1"/>
    <property type="molecule type" value="Genomic_DNA"/>
</dbReference>
<feature type="non-terminal residue" evidence="1">
    <location>
        <position position="420"/>
    </location>
</feature>
<accession>A0A0S4ISY3</accession>
<dbReference type="Proteomes" id="UP000051952">
    <property type="component" value="Unassembled WGS sequence"/>
</dbReference>
<dbReference type="AlphaFoldDB" id="A0A0S4ISY3"/>
<name>A0A0S4ISY3_BODSA</name>
<proteinExistence type="predicted"/>
<dbReference type="VEuPathDB" id="TriTrypDB:BSAL_72220"/>
<organism evidence="1 2">
    <name type="scientific">Bodo saltans</name>
    <name type="common">Flagellated protozoan</name>
    <dbReference type="NCBI Taxonomy" id="75058"/>
    <lineage>
        <taxon>Eukaryota</taxon>
        <taxon>Discoba</taxon>
        <taxon>Euglenozoa</taxon>
        <taxon>Kinetoplastea</taxon>
        <taxon>Metakinetoplastina</taxon>
        <taxon>Eubodonida</taxon>
        <taxon>Bodonidae</taxon>
        <taxon>Bodo</taxon>
    </lineage>
</organism>
<evidence type="ECO:0000313" key="1">
    <source>
        <dbReference type="EMBL" id="CUG06283.1"/>
    </source>
</evidence>
<evidence type="ECO:0000313" key="2">
    <source>
        <dbReference type="Proteomes" id="UP000051952"/>
    </source>
</evidence>
<reference evidence="2" key="1">
    <citation type="submission" date="2015-09" db="EMBL/GenBank/DDBJ databases">
        <authorList>
            <consortium name="Pathogen Informatics"/>
        </authorList>
    </citation>
    <scope>NUCLEOTIDE SEQUENCE [LARGE SCALE GENOMIC DNA]</scope>
    <source>
        <strain evidence="2">Lake Konstanz</strain>
    </source>
</reference>